<dbReference type="PANTHER" id="PTHR16133:SF0">
    <property type="entry name" value="ZINC_IRON REGULATED TRANSPORTER-RELATED PROTEIN 102B, ISOFORM E"/>
    <property type="match status" value="1"/>
</dbReference>
<sequence>MNDTLFLIFLSIVMLVGCYVFGTVPLIFTLSEERLNLVSILGAGLLVGAALAVIIPEGIQMLYTQQFHELKEKYERSKGISIIPSEDSHDEHHGENLHLIIGLALVLGFIFMLLIDQIGSNSRARDPESGGVRNSKSFTATLGLVVHAAADGIALGAAASTSHASTEMIVFLAIMLHKAPASFGLVTFLLHEKVDRSRIRRYLLIFSVAAPAAALATYFGLSQKSKETLSSVNATGFAMLFSAGTFLYVATVHVLPEIVMRAGGQGHHLPSDATDKIGFTRCELLALISGALLPMALTAFHQH</sequence>
<organism evidence="8">
    <name type="scientific">Eubosmina coregoni</name>
    <dbReference type="NCBI Taxonomy" id="186181"/>
    <lineage>
        <taxon>Eukaryota</taxon>
        <taxon>Metazoa</taxon>
        <taxon>Ecdysozoa</taxon>
        <taxon>Arthropoda</taxon>
        <taxon>Crustacea</taxon>
        <taxon>Branchiopoda</taxon>
        <taxon>Diplostraca</taxon>
        <taxon>Cladocera</taxon>
        <taxon>Anomopoda</taxon>
        <taxon>Bosminidae</taxon>
        <taxon>Eubosmina</taxon>
    </lineage>
</organism>
<feature type="transmembrane region" description="Helical" evidence="7">
    <location>
        <begin position="97"/>
        <end position="116"/>
    </location>
</feature>
<dbReference type="EMBL" id="LR000466">
    <property type="protein sequence ID" value="SVE70085.1"/>
    <property type="molecule type" value="mRNA"/>
</dbReference>
<evidence type="ECO:0000256" key="1">
    <source>
        <dbReference type="ARBA" id="ARBA00004127"/>
    </source>
</evidence>
<evidence type="ECO:0000256" key="2">
    <source>
        <dbReference type="ARBA" id="ARBA00004394"/>
    </source>
</evidence>
<accession>A0A4Y7LR91</accession>
<keyword evidence="6 7" id="KW-0472">Membrane</keyword>
<evidence type="ECO:0000313" key="8">
    <source>
        <dbReference type="EMBL" id="SVE70085.1"/>
    </source>
</evidence>
<dbReference type="AlphaFoldDB" id="A0A4Y7LR91"/>
<evidence type="ECO:0000256" key="6">
    <source>
        <dbReference type="ARBA" id="ARBA00023136"/>
    </source>
</evidence>
<keyword evidence="5" id="KW-0333">Golgi apparatus</keyword>
<dbReference type="Pfam" id="PF02535">
    <property type="entry name" value="Zip"/>
    <property type="match status" value="2"/>
</dbReference>
<proteinExistence type="evidence at transcript level"/>
<feature type="transmembrane region" description="Helical" evidence="7">
    <location>
        <begin position="169"/>
        <end position="190"/>
    </location>
</feature>
<gene>
    <name evidence="8" type="primary">EOG090X0EEU</name>
</gene>
<dbReference type="PANTHER" id="PTHR16133">
    <property type="entry name" value="SOLUTE CARRIER FAMILY 39 ZINC TRANSPORTER , MEMBER 9-RELATED"/>
    <property type="match status" value="1"/>
</dbReference>
<reference evidence="8" key="1">
    <citation type="submission" date="2018-08" db="EMBL/GenBank/DDBJ databases">
        <authorList>
            <person name="Cornetti L."/>
        </authorList>
    </citation>
    <scope>NUCLEOTIDE SEQUENCE</scope>
    <source>
        <strain evidence="8">FI-BAL1-1</strain>
    </source>
</reference>
<evidence type="ECO:0000256" key="5">
    <source>
        <dbReference type="ARBA" id="ARBA00023034"/>
    </source>
</evidence>
<dbReference type="InterPro" id="IPR045891">
    <property type="entry name" value="ZIP9"/>
</dbReference>
<feature type="transmembrane region" description="Helical" evidence="7">
    <location>
        <begin position="137"/>
        <end position="157"/>
    </location>
</feature>
<feature type="transmembrane region" description="Helical" evidence="7">
    <location>
        <begin position="35"/>
        <end position="55"/>
    </location>
</feature>
<feature type="transmembrane region" description="Helical" evidence="7">
    <location>
        <begin position="6"/>
        <end position="28"/>
    </location>
</feature>
<evidence type="ECO:0000256" key="7">
    <source>
        <dbReference type="SAM" id="Phobius"/>
    </source>
</evidence>
<feature type="transmembrane region" description="Helical" evidence="7">
    <location>
        <begin position="202"/>
        <end position="221"/>
    </location>
</feature>
<evidence type="ECO:0000256" key="4">
    <source>
        <dbReference type="ARBA" id="ARBA00022989"/>
    </source>
</evidence>
<feature type="transmembrane region" description="Helical" evidence="7">
    <location>
        <begin position="284"/>
        <end position="301"/>
    </location>
</feature>
<comment type="subcellular location">
    <subcellularLocation>
        <location evidence="1">Endomembrane system</location>
        <topology evidence="1">Multi-pass membrane protein</topology>
    </subcellularLocation>
    <subcellularLocation>
        <location evidence="2">Golgi apparatus membrane</location>
    </subcellularLocation>
</comment>
<dbReference type="GO" id="GO:0046873">
    <property type="term" value="F:metal ion transmembrane transporter activity"/>
    <property type="evidence" value="ECO:0007669"/>
    <property type="project" value="InterPro"/>
</dbReference>
<name>A0A4Y7LR91_9CRUS</name>
<keyword evidence="3 7" id="KW-0812">Transmembrane</keyword>
<dbReference type="GO" id="GO:0000139">
    <property type="term" value="C:Golgi membrane"/>
    <property type="evidence" value="ECO:0007669"/>
    <property type="project" value="UniProtKB-SubCell"/>
</dbReference>
<dbReference type="GO" id="GO:0006829">
    <property type="term" value="P:zinc ion transport"/>
    <property type="evidence" value="ECO:0007669"/>
    <property type="project" value="InterPro"/>
</dbReference>
<evidence type="ECO:0000256" key="3">
    <source>
        <dbReference type="ARBA" id="ARBA00022692"/>
    </source>
</evidence>
<protein>
    <submittedName>
        <fullName evidence="8">EOG090X0EEU</fullName>
    </submittedName>
</protein>
<keyword evidence="4 7" id="KW-1133">Transmembrane helix</keyword>
<feature type="transmembrane region" description="Helical" evidence="7">
    <location>
        <begin position="233"/>
        <end position="255"/>
    </location>
</feature>
<dbReference type="InterPro" id="IPR003689">
    <property type="entry name" value="ZIP"/>
</dbReference>